<organism evidence="3 4">
    <name type="scientific">[Myrmecia] bisecta</name>
    <dbReference type="NCBI Taxonomy" id="41462"/>
    <lineage>
        <taxon>Eukaryota</taxon>
        <taxon>Viridiplantae</taxon>
        <taxon>Chlorophyta</taxon>
        <taxon>core chlorophytes</taxon>
        <taxon>Trebouxiophyceae</taxon>
        <taxon>Trebouxiales</taxon>
        <taxon>Trebouxiaceae</taxon>
        <taxon>Myrmecia</taxon>
    </lineage>
</organism>
<dbReference type="SUPFAM" id="SSF52058">
    <property type="entry name" value="L domain-like"/>
    <property type="match status" value="1"/>
</dbReference>
<evidence type="ECO:0000259" key="2">
    <source>
        <dbReference type="PROSITE" id="PS50181"/>
    </source>
</evidence>
<name>A0AAW1QR46_9CHLO</name>
<dbReference type="Gene3D" id="1.20.1280.50">
    <property type="match status" value="1"/>
</dbReference>
<dbReference type="GO" id="GO:0005930">
    <property type="term" value="C:axoneme"/>
    <property type="evidence" value="ECO:0007669"/>
    <property type="project" value="UniProtKB-SubCell"/>
</dbReference>
<protein>
    <recommendedName>
        <fullName evidence="2">F-box domain-containing protein</fullName>
    </recommendedName>
</protein>
<dbReference type="InterPro" id="IPR001810">
    <property type="entry name" value="F-box_dom"/>
</dbReference>
<dbReference type="PROSITE" id="PS50181">
    <property type="entry name" value="FBOX"/>
    <property type="match status" value="1"/>
</dbReference>
<evidence type="ECO:0000313" key="4">
    <source>
        <dbReference type="Proteomes" id="UP001489004"/>
    </source>
</evidence>
<reference evidence="3 4" key="1">
    <citation type="journal article" date="2024" name="Nat. Commun.">
        <title>Phylogenomics reveals the evolutionary origins of lichenization in chlorophyte algae.</title>
        <authorList>
            <person name="Puginier C."/>
            <person name="Libourel C."/>
            <person name="Otte J."/>
            <person name="Skaloud P."/>
            <person name="Haon M."/>
            <person name="Grisel S."/>
            <person name="Petersen M."/>
            <person name="Berrin J.G."/>
            <person name="Delaux P.M."/>
            <person name="Dal Grande F."/>
            <person name="Keller J."/>
        </authorList>
    </citation>
    <scope>NUCLEOTIDE SEQUENCE [LARGE SCALE GENOMIC DNA]</scope>
    <source>
        <strain evidence="3 4">SAG 2043</strain>
    </source>
</reference>
<dbReference type="Gene3D" id="3.80.10.10">
    <property type="entry name" value="Ribonuclease Inhibitor"/>
    <property type="match status" value="1"/>
</dbReference>
<dbReference type="AlphaFoldDB" id="A0AAW1QR46"/>
<evidence type="ECO:0000313" key="3">
    <source>
        <dbReference type="EMBL" id="KAK9823678.1"/>
    </source>
</evidence>
<accession>A0AAW1QR46</accession>
<dbReference type="InterPro" id="IPR032675">
    <property type="entry name" value="LRR_dom_sf"/>
</dbReference>
<comment type="caution">
    <text evidence="3">The sequence shown here is derived from an EMBL/GenBank/DDBJ whole genome shotgun (WGS) entry which is preliminary data.</text>
</comment>
<dbReference type="InterPro" id="IPR036047">
    <property type="entry name" value="F-box-like_dom_sf"/>
</dbReference>
<dbReference type="SUPFAM" id="SSF81383">
    <property type="entry name" value="F-box domain"/>
    <property type="match status" value="1"/>
</dbReference>
<sequence>MATISSLPCDILSQIFRDIDQEDCCTILPFVCKSFYKALQQPACWPELEQLLVASAITSCLHVLEKSNLSRLEFESTGDDGHAQILMGWLGLLPNLEVLSVTVRRGLRDLPQLDLSQLSCLHKLRDLTFHDQTFHSYTYILPAQMWQLTGLRLLDLDGLTSLTHVRFDYIELPVPLSVFPQWLSQLPDVHTLEWIGVAPHSITAQYCI</sequence>
<proteinExistence type="predicted"/>
<evidence type="ECO:0000256" key="1">
    <source>
        <dbReference type="ARBA" id="ARBA00004430"/>
    </source>
</evidence>
<feature type="domain" description="F-box" evidence="2">
    <location>
        <begin position="1"/>
        <end position="48"/>
    </location>
</feature>
<comment type="subcellular location">
    <subcellularLocation>
        <location evidence="1">Cytoplasm</location>
        <location evidence="1">Cytoskeleton</location>
        <location evidence="1">Cilium axoneme</location>
    </subcellularLocation>
</comment>
<dbReference type="Proteomes" id="UP001489004">
    <property type="component" value="Unassembled WGS sequence"/>
</dbReference>
<gene>
    <name evidence="3" type="ORF">WJX72_004581</name>
</gene>
<dbReference type="EMBL" id="JALJOR010000002">
    <property type="protein sequence ID" value="KAK9823678.1"/>
    <property type="molecule type" value="Genomic_DNA"/>
</dbReference>
<keyword evidence="4" id="KW-1185">Reference proteome</keyword>